<name>A0A5B7HB30_PORTR</name>
<sequence>MSYSSFSSSSHPTTHLSPLPVKASMNGVGWWCWWWWRGSGERGGPGFKQTGPDAAILQAIRASICDEGVKIAASTDLCRGREG</sequence>
<dbReference type="Proteomes" id="UP000324222">
    <property type="component" value="Unassembled WGS sequence"/>
</dbReference>
<feature type="region of interest" description="Disordered" evidence="1">
    <location>
        <begin position="1"/>
        <end position="20"/>
    </location>
</feature>
<evidence type="ECO:0000313" key="2">
    <source>
        <dbReference type="EMBL" id="MPC66825.1"/>
    </source>
</evidence>
<feature type="compositionally biased region" description="Low complexity" evidence="1">
    <location>
        <begin position="1"/>
        <end position="19"/>
    </location>
</feature>
<protein>
    <submittedName>
        <fullName evidence="2">Uncharacterized protein</fullName>
    </submittedName>
</protein>
<gene>
    <name evidence="2" type="ORF">E2C01_060979</name>
</gene>
<comment type="caution">
    <text evidence="2">The sequence shown here is derived from an EMBL/GenBank/DDBJ whole genome shotgun (WGS) entry which is preliminary data.</text>
</comment>
<accession>A0A5B7HB30</accession>
<dbReference type="EMBL" id="VSRR010025350">
    <property type="protein sequence ID" value="MPC66825.1"/>
    <property type="molecule type" value="Genomic_DNA"/>
</dbReference>
<keyword evidence="3" id="KW-1185">Reference proteome</keyword>
<dbReference type="AlphaFoldDB" id="A0A5B7HB30"/>
<reference evidence="2 3" key="1">
    <citation type="submission" date="2019-05" db="EMBL/GenBank/DDBJ databases">
        <title>Another draft genome of Portunus trituberculatus and its Hox gene families provides insights of decapod evolution.</title>
        <authorList>
            <person name="Jeong J.-H."/>
            <person name="Song I."/>
            <person name="Kim S."/>
            <person name="Choi T."/>
            <person name="Kim D."/>
            <person name="Ryu S."/>
            <person name="Kim W."/>
        </authorList>
    </citation>
    <scope>NUCLEOTIDE SEQUENCE [LARGE SCALE GENOMIC DNA]</scope>
    <source>
        <tissue evidence="2">Muscle</tissue>
    </source>
</reference>
<proteinExistence type="predicted"/>
<evidence type="ECO:0000256" key="1">
    <source>
        <dbReference type="SAM" id="MobiDB-lite"/>
    </source>
</evidence>
<evidence type="ECO:0000313" key="3">
    <source>
        <dbReference type="Proteomes" id="UP000324222"/>
    </source>
</evidence>
<organism evidence="2 3">
    <name type="scientific">Portunus trituberculatus</name>
    <name type="common">Swimming crab</name>
    <name type="synonym">Neptunus trituberculatus</name>
    <dbReference type="NCBI Taxonomy" id="210409"/>
    <lineage>
        <taxon>Eukaryota</taxon>
        <taxon>Metazoa</taxon>
        <taxon>Ecdysozoa</taxon>
        <taxon>Arthropoda</taxon>
        <taxon>Crustacea</taxon>
        <taxon>Multicrustacea</taxon>
        <taxon>Malacostraca</taxon>
        <taxon>Eumalacostraca</taxon>
        <taxon>Eucarida</taxon>
        <taxon>Decapoda</taxon>
        <taxon>Pleocyemata</taxon>
        <taxon>Brachyura</taxon>
        <taxon>Eubrachyura</taxon>
        <taxon>Portunoidea</taxon>
        <taxon>Portunidae</taxon>
        <taxon>Portuninae</taxon>
        <taxon>Portunus</taxon>
    </lineage>
</organism>